<sequence>MAADQLIVQEIVQTGLTPTFEPANTDGDYFSNDGKTFLVVKNGGASPVTVTIDSKIKCNQGFDHDLEVLVAVSEERWIGPFEVGRFTGSVEATYSGVTDLTVGAFKL</sequence>
<comment type="caution">
    <text evidence="1">The sequence shown here is derived from an EMBL/GenBank/DDBJ whole genome shotgun (WGS) entry which is preliminary data.</text>
</comment>
<dbReference type="AlphaFoldDB" id="X1E7U4"/>
<name>X1E7U4_9ZZZZ</name>
<organism evidence="1">
    <name type="scientific">marine sediment metagenome</name>
    <dbReference type="NCBI Taxonomy" id="412755"/>
    <lineage>
        <taxon>unclassified sequences</taxon>
        <taxon>metagenomes</taxon>
        <taxon>ecological metagenomes</taxon>
    </lineage>
</organism>
<protein>
    <submittedName>
        <fullName evidence="1">Uncharacterized protein</fullName>
    </submittedName>
</protein>
<reference evidence="1" key="1">
    <citation type="journal article" date="2014" name="Front. Microbiol.">
        <title>High frequency of phylogenetically diverse reductive dehalogenase-homologous genes in deep subseafloor sedimentary metagenomes.</title>
        <authorList>
            <person name="Kawai M."/>
            <person name="Futagami T."/>
            <person name="Toyoda A."/>
            <person name="Takaki Y."/>
            <person name="Nishi S."/>
            <person name="Hori S."/>
            <person name="Arai W."/>
            <person name="Tsubouchi T."/>
            <person name="Morono Y."/>
            <person name="Uchiyama I."/>
            <person name="Ito T."/>
            <person name="Fujiyama A."/>
            <person name="Inagaki F."/>
            <person name="Takami H."/>
        </authorList>
    </citation>
    <scope>NUCLEOTIDE SEQUENCE</scope>
    <source>
        <strain evidence="1">Expedition CK06-06</strain>
    </source>
</reference>
<proteinExistence type="predicted"/>
<evidence type="ECO:0000313" key="1">
    <source>
        <dbReference type="EMBL" id="GAH28647.1"/>
    </source>
</evidence>
<accession>X1E7U4</accession>
<gene>
    <name evidence="1" type="ORF">S03H2_05825</name>
</gene>
<dbReference type="EMBL" id="BARU01002474">
    <property type="protein sequence ID" value="GAH28647.1"/>
    <property type="molecule type" value="Genomic_DNA"/>
</dbReference>